<name>E1Z5F1_CHLVA</name>
<reference evidence="2 3" key="1">
    <citation type="journal article" date="2010" name="Plant Cell">
        <title>The Chlorella variabilis NC64A genome reveals adaptation to photosymbiosis, coevolution with viruses, and cryptic sex.</title>
        <authorList>
            <person name="Blanc G."/>
            <person name="Duncan G."/>
            <person name="Agarkova I."/>
            <person name="Borodovsky M."/>
            <person name="Gurnon J."/>
            <person name="Kuo A."/>
            <person name="Lindquist E."/>
            <person name="Lucas S."/>
            <person name="Pangilinan J."/>
            <person name="Polle J."/>
            <person name="Salamov A."/>
            <person name="Terry A."/>
            <person name="Yamada T."/>
            <person name="Dunigan D.D."/>
            <person name="Grigoriev I.V."/>
            <person name="Claverie J.M."/>
            <person name="Van Etten J.L."/>
        </authorList>
    </citation>
    <scope>NUCLEOTIDE SEQUENCE [LARGE SCALE GENOMIC DNA]</scope>
    <source>
        <strain evidence="2 3">NC64A</strain>
    </source>
</reference>
<dbReference type="OrthoDB" id="104509at2759"/>
<dbReference type="SUPFAM" id="SSF69118">
    <property type="entry name" value="AhpD-like"/>
    <property type="match status" value="1"/>
</dbReference>
<feature type="region of interest" description="Disordered" evidence="1">
    <location>
        <begin position="212"/>
        <end position="266"/>
    </location>
</feature>
<dbReference type="InterPro" id="IPR052512">
    <property type="entry name" value="4CMD/NDH-1_regulator"/>
</dbReference>
<organism evidence="3">
    <name type="scientific">Chlorella variabilis</name>
    <name type="common">Green alga</name>
    <dbReference type="NCBI Taxonomy" id="554065"/>
    <lineage>
        <taxon>Eukaryota</taxon>
        <taxon>Viridiplantae</taxon>
        <taxon>Chlorophyta</taxon>
        <taxon>core chlorophytes</taxon>
        <taxon>Trebouxiophyceae</taxon>
        <taxon>Chlorellales</taxon>
        <taxon>Chlorellaceae</taxon>
        <taxon>Chlorella clade</taxon>
        <taxon>Chlorella</taxon>
    </lineage>
</organism>
<dbReference type="RefSeq" id="XP_005850852.1">
    <property type="nucleotide sequence ID" value="XM_005850790.1"/>
</dbReference>
<evidence type="ECO:0000313" key="3">
    <source>
        <dbReference type="Proteomes" id="UP000008141"/>
    </source>
</evidence>
<feature type="compositionally biased region" description="Gly residues" evidence="1">
    <location>
        <begin position="346"/>
        <end position="355"/>
    </location>
</feature>
<gene>
    <name evidence="2" type="ORF">CHLNCDRAFT_140454</name>
</gene>
<dbReference type="Proteomes" id="UP000008141">
    <property type="component" value="Unassembled WGS sequence"/>
</dbReference>
<evidence type="ECO:0000256" key="1">
    <source>
        <dbReference type="SAM" id="MobiDB-lite"/>
    </source>
</evidence>
<feature type="compositionally biased region" description="Low complexity" evidence="1">
    <location>
        <begin position="244"/>
        <end position="253"/>
    </location>
</feature>
<dbReference type="AlphaFoldDB" id="E1Z5F1"/>
<sequence length="355" mass="37382">MDLSPQDRAMVRLYMAGCFHEWDQLPELAREYYARGASVAQLRGCVRHMVVFAGYGPCLAATLALHKARLLPEDTPAKVSGPPGNAFELVYGSVTDRVRANMHAADAALGEWIRLHLYGDVYSSPGLDMRQKQLLTCAFLSEANMPDQLFGHALAGLRFGNSLAALQEVARLACDMGPRPAASRDAVLKAALKTLDMASAKYGKDMVGEAPACPEVTTPDPHLNVRIPPLPPPVNAGAPRAPSGDQEQQQAAEGAGGDGGQAGDASVGVSLGAQAALKPAGGGQAAGGWGTSNIGRPSNLAVDSIASRMEQQRARSGLFFAWDPPAREDSDPQQPPQQPGEEEWALGGGWEAAAR</sequence>
<accession>E1Z5F1</accession>
<dbReference type="PANTHER" id="PTHR33570:SF2">
    <property type="entry name" value="CARBOXYMUCONOLACTONE DECARBOXYLASE-LIKE DOMAIN-CONTAINING PROTEIN"/>
    <property type="match status" value="1"/>
</dbReference>
<dbReference type="InParanoid" id="E1Z5F1"/>
<dbReference type="PANTHER" id="PTHR33570">
    <property type="entry name" value="4-CARBOXYMUCONOLACTONE DECARBOXYLASE FAMILY PROTEIN"/>
    <property type="match status" value="1"/>
</dbReference>
<feature type="region of interest" description="Disordered" evidence="1">
    <location>
        <begin position="315"/>
        <end position="355"/>
    </location>
</feature>
<dbReference type="InterPro" id="IPR029032">
    <property type="entry name" value="AhpD-like"/>
</dbReference>
<evidence type="ECO:0008006" key="4">
    <source>
        <dbReference type="Google" id="ProtNLM"/>
    </source>
</evidence>
<dbReference type="Gene3D" id="1.20.1290.10">
    <property type="entry name" value="AhpD-like"/>
    <property type="match status" value="1"/>
</dbReference>
<evidence type="ECO:0000313" key="2">
    <source>
        <dbReference type="EMBL" id="EFN58750.1"/>
    </source>
</evidence>
<dbReference type="EMBL" id="GL433837">
    <property type="protein sequence ID" value="EFN58750.1"/>
    <property type="molecule type" value="Genomic_DNA"/>
</dbReference>
<protein>
    <recommendedName>
        <fullName evidence="4">Carboxymuconolactone decarboxylase-like domain-containing protein</fullName>
    </recommendedName>
</protein>
<keyword evidence="3" id="KW-1185">Reference proteome</keyword>
<proteinExistence type="predicted"/>
<dbReference type="GeneID" id="17357837"/>
<dbReference type="KEGG" id="cvr:CHLNCDRAFT_140454"/>